<dbReference type="EMBL" id="JBHSQJ010000103">
    <property type="protein sequence ID" value="MFC5910201.1"/>
    <property type="molecule type" value="Genomic_DNA"/>
</dbReference>
<dbReference type="RefSeq" id="WP_380586932.1">
    <property type="nucleotide sequence ID" value="NZ_JBHSQJ010000103.1"/>
</dbReference>
<dbReference type="Gene3D" id="3.40.640.10">
    <property type="entry name" value="Type I PLP-dependent aspartate aminotransferase-like (Major domain)"/>
    <property type="match status" value="1"/>
</dbReference>
<dbReference type="Proteomes" id="UP001596174">
    <property type="component" value="Unassembled WGS sequence"/>
</dbReference>
<keyword evidence="2" id="KW-0032">Aminotransferase</keyword>
<dbReference type="InterPro" id="IPR015422">
    <property type="entry name" value="PyrdxlP-dep_Trfase_small"/>
</dbReference>
<feature type="domain" description="Aminotransferase class V" evidence="1">
    <location>
        <begin position="88"/>
        <end position="304"/>
    </location>
</feature>
<evidence type="ECO:0000259" key="1">
    <source>
        <dbReference type="Pfam" id="PF00266"/>
    </source>
</evidence>
<keyword evidence="3" id="KW-1185">Reference proteome</keyword>
<dbReference type="PANTHER" id="PTHR43586:SF21">
    <property type="entry name" value="PYRIDOXAL PHOSPHATE (PLP)-DEPENDENT ASPARTATE AMINOTRANSFERASE SUPERFAMILY"/>
    <property type="match status" value="1"/>
</dbReference>
<sequence length="352" mass="36927">MDLEPLCPQEFAAETVYLNSAVMGLPPRRAVAAMAAVTAEWAAGRLHAPDFDGQVNRTRAAFARLVGLREGDVAIGATAAPLVGAVATALPEGAEVLLAEGEFTSVTGPFQHRPGLRVRQAPLERLAEAVSERTALVAVSAVQSADGRVADLAAIREATRAHGARLLVDATQALGWADLRDTGADYVVAAAYKWLLAPRGVAFLGIAPRAAEGLRPVAPGWYAGEDPWANCYDRIELAASARRFDSSPVWLCFAGAVESLALIEETGTERIGAHNLALAAYFREGLRAIGLRPLDQPRSAIVSVPGLGDAAKALETAGVRASVRAGNLRTGFHLYNGQGDADAALAVLRKLT</sequence>
<name>A0ABW1G684_9ACTN</name>
<keyword evidence="2" id="KW-0808">Transferase</keyword>
<accession>A0ABW1G684</accession>
<comment type="caution">
    <text evidence="2">The sequence shown here is derived from an EMBL/GenBank/DDBJ whole genome shotgun (WGS) entry which is preliminary data.</text>
</comment>
<organism evidence="2 3">
    <name type="scientific">Streptacidiphilus monticola</name>
    <dbReference type="NCBI Taxonomy" id="2161674"/>
    <lineage>
        <taxon>Bacteria</taxon>
        <taxon>Bacillati</taxon>
        <taxon>Actinomycetota</taxon>
        <taxon>Actinomycetes</taxon>
        <taxon>Kitasatosporales</taxon>
        <taxon>Streptomycetaceae</taxon>
        <taxon>Streptacidiphilus</taxon>
    </lineage>
</organism>
<dbReference type="Gene3D" id="3.90.1150.10">
    <property type="entry name" value="Aspartate Aminotransferase, domain 1"/>
    <property type="match status" value="1"/>
</dbReference>
<dbReference type="InterPro" id="IPR000192">
    <property type="entry name" value="Aminotrans_V_dom"/>
</dbReference>
<dbReference type="InterPro" id="IPR015421">
    <property type="entry name" value="PyrdxlP-dep_Trfase_major"/>
</dbReference>
<evidence type="ECO:0000313" key="2">
    <source>
        <dbReference type="EMBL" id="MFC5910201.1"/>
    </source>
</evidence>
<dbReference type="PANTHER" id="PTHR43586">
    <property type="entry name" value="CYSTEINE DESULFURASE"/>
    <property type="match status" value="1"/>
</dbReference>
<dbReference type="SUPFAM" id="SSF53383">
    <property type="entry name" value="PLP-dependent transferases"/>
    <property type="match status" value="1"/>
</dbReference>
<gene>
    <name evidence="2" type="ORF">ACFP3V_23640</name>
</gene>
<dbReference type="InterPro" id="IPR015424">
    <property type="entry name" value="PyrdxlP-dep_Trfase"/>
</dbReference>
<proteinExistence type="predicted"/>
<protein>
    <submittedName>
        <fullName evidence="2">Aminotransferase class V-fold PLP-dependent enzyme</fullName>
    </submittedName>
</protein>
<dbReference type="GO" id="GO:0008483">
    <property type="term" value="F:transaminase activity"/>
    <property type="evidence" value="ECO:0007669"/>
    <property type="project" value="UniProtKB-KW"/>
</dbReference>
<reference evidence="3" key="1">
    <citation type="journal article" date="2019" name="Int. J. Syst. Evol. Microbiol.">
        <title>The Global Catalogue of Microorganisms (GCM) 10K type strain sequencing project: providing services to taxonomists for standard genome sequencing and annotation.</title>
        <authorList>
            <consortium name="The Broad Institute Genomics Platform"/>
            <consortium name="The Broad Institute Genome Sequencing Center for Infectious Disease"/>
            <person name="Wu L."/>
            <person name="Ma J."/>
        </authorList>
    </citation>
    <scope>NUCLEOTIDE SEQUENCE [LARGE SCALE GENOMIC DNA]</scope>
    <source>
        <strain evidence="3">JCM 4816</strain>
    </source>
</reference>
<dbReference type="Pfam" id="PF00266">
    <property type="entry name" value="Aminotran_5"/>
    <property type="match status" value="1"/>
</dbReference>
<evidence type="ECO:0000313" key="3">
    <source>
        <dbReference type="Proteomes" id="UP001596174"/>
    </source>
</evidence>